<keyword evidence="5 10" id="KW-0256">Endoplasmic reticulum</keyword>
<keyword evidence="2 10" id="KW-0853">WD repeat</keyword>
<evidence type="ECO:0000313" key="12">
    <source>
        <dbReference type="Proteomes" id="UP000029964"/>
    </source>
</evidence>
<evidence type="ECO:0000256" key="4">
    <source>
        <dbReference type="ARBA" id="ARBA00022737"/>
    </source>
</evidence>
<keyword evidence="1 10" id="KW-0813">Transport</keyword>
<dbReference type="GO" id="GO:0000139">
    <property type="term" value="C:Golgi membrane"/>
    <property type="evidence" value="ECO:0007669"/>
    <property type="project" value="UniProtKB-SubCell"/>
</dbReference>
<evidence type="ECO:0000256" key="5">
    <source>
        <dbReference type="ARBA" id="ARBA00022824"/>
    </source>
</evidence>
<dbReference type="PANTHER" id="PTHR23284">
    <property type="entry name" value="PROLACTIN REGULATORY ELEMENT BINDING PROTEIN"/>
    <property type="match status" value="1"/>
</dbReference>
<dbReference type="GO" id="GO:0015031">
    <property type="term" value="P:protein transport"/>
    <property type="evidence" value="ECO:0007669"/>
    <property type="project" value="UniProtKB-KW"/>
</dbReference>
<protein>
    <recommendedName>
        <fullName evidence="10">Guanine nucleotide-exchange factor SEC12</fullName>
    </recommendedName>
</protein>
<keyword evidence="9 10" id="KW-0472">Membrane</keyword>
<gene>
    <name evidence="11" type="ORF">ACRE_000460</name>
</gene>
<evidence type="ECO:0000256" key="9">
    <source>
        <dbReference type="ARBA" id="ARBA00023136"/>
    </source>
</evidence>
<keyword evidence="8 10" id="KW-1133">Transmembrane helix</keyword>
<dbReference type="InterPro" id="IPR045260">
    <property type="entry name" value="Sec12-like"/>
</dbReference>
<dbReference type="EMBL" id="JPKY01000001">
    <property type="protein sequence ID" value="KFH48983.1"/>
    <property type="molecule type" value="Genomic_DNA"/>
</dbReference>
<evidence type="ECO:0000256" key="7">
    <source>
        <dbReference type="ARBA" id="ARBA00022927"/>
    </source>
</evidence>
<name>A0A086TI01_HAPC1</name>
<evidence type="ECO:0000313" key="11">
    <source>
        <dbReference type="EMBL" id="KFH48983.1"/>
    </source>
</evidence>
<evidence type="ECO:0000256" key="1">
    <source>
        <dbReference type="ARBA" id="ARBA00022448"/>
    </source>
</evidence>
<keyword evidence="7 10" id="KW-0653">Protein transport</keyword>
<keyword evidence="4 10" id="KW-0677">Repeat</keyword>
<dbReference type="OrthoDB" id="16538at2759"/>
<accession>A0A086TI01</accession>
<dbReference type="GO" id="GO:0006888">
    <property type="term" value="P:endoplasmic reticulum to Golgi vesicle-mediated transport"/>
    <property type="evidence" value="ECO:0007669"/>
    <property type="project" value="UniProtKB-UniRule"/>
</dbReference>
<dbReference type="HOGENOM" id="CLU_021000_0_0_1"/>
<dbReference type="GO" id="GO:0005789">
    <property type="term" value="C:endoplasmic reticulum membrane"/>
    <property type="evidence" value="ECO:0007669"/>
    <property type="project" value="UniProtKB-SubCell"/>
</dbReference>
<evidence type="ECO:0000256" key="8">
    <source>
        <dbReference type="ARBA" id="ARBA00022989"/>
    </source>
</evidence>
<comment type="function">
    <text evidence="10">Guanine nucleotide-exchange factor (GEF) required for the formation or budding of transport vesicles from the ER.</text>
</comment>
<evidence type="ECO:0000256" key="10">
    <source>
        <dbReference type="RuleBase" id="RU369019"/>
    </source>
</evidence>
<keyword evidence="6" id="KW-0931">ER-Golgi transport</keyword>
<comment type="similarity">
    <text evidence="10">Belongs to the WD repeat SEC12 family.</text>
</comment>
<comment type="caution">
    <text evidence="11">The sequence shown here is derived from an EMBL/GenBank/DDBJ whole genome shotgun (WGS) entry which is preliminary data.</text>
</comment>
<evidence type="ECO:0000256" key="6">
    <source>
        <dbReference type="ARBA" id="ARBA00022892"/>
    </source>
</evidence>
<dbReference type="GO" id="GO:0003400">
    <property type="term" value="P:regulation of COPII vesicle coating"/>
    <property type="evidence" value="ECO:0007669"/>
    <property type="project" value="UniProtKB-UniRule"/>
</dbReference>
<comment type="subcellular location">
    <subcellularLocation>
        <location evidence="10">Endoplasmic reticulum membrane</location>
        <topology evidence="10">Single-pass type II membrane protein</topology>
    </subcellularLocation>
    <subcellularLocation>
        <location evidence="10">Golgi apparatus membrane</location>
        <topology evidence="10">Single-pass type II membrane protein</topology>
    </subcellularLocation>
</comment>
<dbReference type="Proteomes" id="UP000029964">
    <property type="component" value="Unassembled WGS sequence"/>
</dbReference>
<sequence length="587" mass="62914">MAPPFPQASITLDCPLFDVDFDPQDANRLVVGGGGGAGRSGVANKLTVLETVNTHELRSAGELDLSRDEDSVMSLAVGPSKGRTTLVYAGVNSSPASVAKGRNEHLRTFAVEQTKARQSAGNKGPAVKIAELSRSSMFTDPDEGTFQRLLRVRAGIGAAATALGKGSQLAVFETPTGAAPKLRGVMELPRDAEDLDLVQTGDGEYQLAFCYKYEIHVVSIDKEKMGDPQLVYTMPEENSVRPAFRSIRYLSPDFILAVSNAPAGKGIILQGLRMPTPANDNARMAVTARIPTAIKATAMAVTNLSPPSSPTSPLGDTQFVIAVAANDASISLFTLESTTSSSLTLLTRLYPLHTIKDAHDGGANITALAFSTFVTPKTHIRPQHIKLASTSLGNSVAVHSIPLTRHIDRTPRNKKGPPRPVRYVVAMKSQGPSARPLIIILSVMVLIMAIVGQSILEMYGHSRPVIYSHKFLPSWHGSLRSAKHPPPALMDEGFVAKLRGNKPTTDGEGKLVVLLQGEEAPTVDVHVHREDVHGEAREWDELPEEQKEAWREKLGEAGAWTRDMGESVLKGIFFGELAGMVGQAVGG</sequence>
<evidence type="ECO:0000256" key="3">
    <source>
        <dbReference type="ARBA" id="ARBA00022692"/>
    </source>
</evidence>
<dbReference type="GO" id="GO:0005085">
    <property type="term" value="F:guanyl-nucleotide exchange factor activity"/>
    <property type="evidence" value="ECO:0007669"/>
    <property type="project" value="InterPro"/>
</dbReference>
<feature type="transmembrane region" description="Helical" evidence="10">
    <location>
        <begin position="437"/>
        <end position="456"/>
    </location>
</feature>
<dbReference type="Gene3D" id="2.130.10.10">
    <property type="entry name" value="YVTN repeat-like/Quinoprotein amine dehydrogenase"/>
    <property type="match status" value="1"/>
</dbReference>
<organism evidence="11 12">
    <name type="scientific">Hapsidospora chrysogenum (strain ATCC 11550 / CBS 779.69 / DSM 880 / IAM 14645 / JCM 23072 / IMI 49137)</name>
    <name type="common">Acremonium chrysogenum</name>
    <dbReference type="NCBI Taxonomy" id="857340"/>
    <lineage>
        <taxon>Eukaryota</taxon>
        <taxon>Fungi</taxon>
        <taxon>Dikarya</taxon>
        <taxon>Ascomycota</taxon>
        <taxon>Pezizomycotina</taxon>
        <taxon>Sordariomycetes</taxon>
        <taxon>Hypocreomycetidae</taxon>
        <taxon>Hypocreales</taxon>
        <taxon>Bionectriaceae</taxon>
        <taxon>Hapsidospora</taxon>
    </lineage>
</organism>
<dbReference type="AlphaFoldDB" id="A0A086TI01"/>
<evidence type="ECO:0000256" key="2">
    <source>
        <dbReference type="ARBA" id="ARBA00022574"/>
    </source>
</evidence>
<reference evidence="12" key="1">
    <citation type="journal article" date="2014" name="Genome Announc.">
        <title>Genome sequence and annotation of Acremonium chrysogenum, producer of the beta-lactam antibiotic cephalosporin C.</title>
        <authorList>
            <person name="Terfehr D."/>
            <person name="Dahlmann T.A."/>
            <person name="Specht T."/>
            <person name="Zadra I."/>
            <person name="Kuernsteiner H."/>
            <person name="Kueck U."/>
        </authorList>
    </citation>
    <scope>NUCLEOTIDE SEQUENCE [LARGE SCALE GENOMIC DNA]</scope>
    <source>
        <strain evidence="12">ATCC 11550 / CBS 779.69 / DSM 880 / IAM 14645 / JCM 23072 / IMI 49137</strain>
    </source>
</reference>
<proteinExistence type="inferred from homology"/>
<dbReference type="STRING" id="857340.A0A086TI01"/>
<keyword evidence="12" id="KW-1185">Reference proteome</keyword>
<keyword evidence="3 10" id="KW-0812">Transmembrane</keyword>
<dbReference type="PANTHER" id="PTHR23284:SF0">
    <property type="entry name" value="PROLACTIN REGULATORY ELEMENT-BINDING PROTEIN"/>
    <property type="match status" value="1"/>
</dbReference>
<dbReference type="InterPro" id="IPR015943">
    <property type="entry name" value="WD40/YVTN_repeat-like_dom_sf"/>
</dbReference>